<feature type="transmembrane region" description="Helical" evidence="1">
    <location>
        <begin position="43"/>
        <end position="63"/>
    </location>
</feature>
<keyword evidence="1" id="KW-1133">Transmembrane helix</keyword>
<dbReference type="Proteomes" id="UP001374535">
    <property type="component" value="Chromosome 3"/>
</dbReference>
<evidence type="ECO:0000256" key="1">
    <source>
        <dbReference type="SAM" id="Phobius"/>
    </source>
</evidence>
<keyword evidence="3" id="KW-1185">Reference proteome</keyword>
<gene>
    <name evidence="2" type="ORF">V8G54_010036</name>
</gene>
<evidence type="ECO:0000313" key="3">
    <source>
        <dbReference type="Proteomes" id="UP001374535"/>
    </source>
</evidence>
<reference evidence="2 3" key="1">
    <citation type="journal article" date="2023" name="Life. Sci Alliance">
        <title>Evolutionary insights into 3D genome organization and epigenetic landscape of Vigna mungo.</title>
        <authorList>
            <person name="Junaid A."/>
            <person name="Singh B."/>
            <person name="Bhatia S."/>
        </authorList>
    </citation>
    <scope>NUCLEOTIDE SEQUENCE [LARGE SCALE GENOMIC DNA]</scope>
    <source>
        <strain evidence="2">Urdbean</strain>
    </source>
</reference>
<sequence length="105" mass="12367">MRNRYNYYITIILLTGNIESYIYKLTYTTIFKRKGNTKQNNFYLNFNISLIPSIKTFLSAYTTKMIIAKQEKMLDNITISWKSKLQGRVSFLTIEIEYVAILEAA</sequence>
<dbReference type="AlphaFoldDB" id="A0AAQ3NVX3"/>
<evidence type="ECO:0000313" key="2">
    <source>
        <dbReference type="EMBL" id="WVZ17054.1"/>
    </source>
</evidence>
<proteinExistence type="predicted"/>
<name>A0AAQ3NVX3_VIGMU</name>
<accession>A0AAQ3NVX3</accession>
<keyword evidence="1" id="KW-0812">Transmembrane</keyword>
<organism evidence="2 3">
    <name type="scientific">Vigna mungo</name>
    <name type="common">Black gram</name>
    <name type="synonym">Phaseolus mungo</name>
    <dbReference type="NCBI Taxonomy" id="3915"/>
    <lineage>
        <taxon>Eukaryota</taxon>
        <taxon>Viridiplantae</taxon>
        <taxon>Streptophyta</taxon>
        <taxon>Embryophyta</taxon>
        <taxon>Tracheophyta</taxon>
        <taxon>Spermatophyta</taxon>
        <taxon>Magnoliopsida</taxon>
        <taxon>eudicotyledons</taxon>
        <taxon>Gunneridae</taxon>
        <taxon>Pentapetalae</taxon>
        <taxon>rosids</taxon>
        <taxon>fabids</taxon>
        <taxon>Fabales</taxon>
        <taxon>Fabaceae</taxon>
        <taxon>Papilionoideae</taxon>
        <taxon>50 kb inversion clade</taxon>
        <taxon>NPAAA clade</taxon>
        <taxon>indigoferoid/millettioid clade</taxon>
        <taxon>Phaseoleae</taxon>
        <taxon>Vigna</taxon>
    </lineage>
</organism>
<keyword evidence="1" id="KW-0472">Membrane</keyword>
<dbReference type="EMBL" id="CP144698">
    <property type="protein sequence ID" value="WVZ17054.1"/>
    <property type="molecule type" value="Genomic_DNA"/>
</dbReference>
<protein>
    <submittedName>
        <fullName evidence="2">Uncharacterized protein</fullName>
    </submittedName>
</protein>